<dbReference type="CDD" id="cd11413">
    <property type="entry name" value="bHLH_TS_TAL_LYL"/>
    <property type="match status" value="1"/>
</dbReference>
<dbReference type="AlphaFoldDB" id="A0A553PAI3"/>
<feature type="region of interest" description="Disordered" evidence="4">
    <location>
        <begin position="1"/>
        <end position="83"/>
    </location>
</feature>
<dbReference type="SUPFAM" id="SSF47459">
    <property type="entry name" value="HLH, helix-loop-helix DNA-binding domain"/>
    <property type="match status" value="1"/>
</dbReference>
<keyword evidence="1" id="KW-0805">Transcription regulation</keyword>
<dbReference type="Gene3D" id="4.10.280.10">
    <property type="entry name" value="Helix-loop-helix DNA-binding domain"/>
    <property type="match status" value="1"/>
</dbReference>
<evidence type="ECO:0000256" key="1">
    <source>
        <dbReference type="ARBA" id="ARBA00023015"/>
    </source>
</evidence>
<dbReference type="PANTHER" id="PTHR13864">
    <property type="entry name" value="T-CELL ACUTE LYMPHOCYTIC LEUKEMIA/STEM CELL LEUKEMIA-RELATED"/>
    <property type="match status" value="1"/>
</dbReference>
<accession>A0A553PAI3</accession>
<dbReference type="SMART" id="SM00353">
    <property type="entry name" value="HLH"/>
    <property type="match status" value="1"/>
</dbReference>
<dbReference type="OMA" id="ESWAGEN"/>
<proteinExistence type="predicted"/>
<dbReference type="OrthoDB" id="10069510at2759"/>
<feature type="compositionally biased region" description="Polar residues" evidence="4">
    <location>
        <begin position="110"/>
        <end position="128"/>
    </location>
</feature>
<dbReference type="PANTHER" id="PTHR13864:SF15">
    <property type="entry name" value="T-CELL ACUTE LYMPHOCYTIC LEUKEMIA PROTEIN 1 HOMOLOG-RELATED"/>
    <property type="match status" value="1"/>
</dbReference>
<sequence>MCSLTLDEDNILEDSSDLEESWAGEDALFDESPNQNVWSDTSDLEESVNSPPRKALSNNPRHYQEPKSFLGSPPDLVTSSMGRRGSFGAKSIIRIKRQIKNGIPSPPALISNSTSMPTTISQQISQRIPSPLTGPDGLPLSRFSNSSFPRKAGTNNRERFRQQNVSGAFAELRKLLPTHPLDKKLSKSEILKLSIKYITLLQGILQWQEDTALNC</sequence>
<dbReference type="InterPro" id="IPR040238">
    <property type="entry name" value="TAL-like"/>
</dbReference>
<evidence type="ECO:0000256" key="4">
    <source>
        <dbReference type="SAM" id="MobiDB-lite"/>
    </source>
</evidence>
<dbReference type="InterPro" id="IPR011598">
    <property type="entry name" value="bHLH_dom"/>
</dbReference>
<evidence type="ECO:0000259" key="5">
    <source>
        <dbReference type="PROSITE" id="PS50888"/>
    </source>
</evidence>
<protein>
    <recommendedName>
        <fullName evidence="5">BHLH domain-containing protein</fullName>
    </recommendedName>
</protein>
<keyword evidence="2" id="KW-0238">DNA-binding</keyword>
<dbReference type="GO" id="GO:0046983">
    <property type="term" value="F:protein dimerization activity"/>
    <property type="evidence" value="ECO:0007669"/>
    <property type="project" value="InterPro"/>
</dbReference>
<dbReference type="Proteomes" id="UP000318571">
    <property type="component" value="Chromosome 2"/>
</dbReference>
<feature type="compositionally biased region" description="Acidic residues" evidence="4">
    <location>
        <begin position="1"/>
        <end position="29"/>
    </location>
</feature>
<evidence type="ECO:0000256" key="2">
    <source>
        <dbReference type="ARBA" id="ARBA00023125"/>
    </source>
</evidence>
<dbReference type="GO" id="GO:0000978">
    <property type="term" value="F:RNA polymerase II cis-regulatory region sequence-specific DNA binding"/>
    <property type="evidence" value="ECO:0007669"/>
    <property type="project" value="TreeGrafter"/>
</dbReference>
<comment type="caution">
    <text evidence="6">The sequence shown here is derived from an EMBL/GenBank/DDBJ whole genome shotgun (WGS) entry which is preliminary data.</text>
</comment>
<evidence type="ECO:0000313" key="6">
    <source>
        <dbReference type="EMBL" id="TRY74695.1"/>
    </source>
</evidence>
<reference evidence="6 7" key="1">
    <citation type="journal article" date="2018" name="Nat. Ecol. Evol.">
        <title>Genomic signatures of mitonuclear coevolution across populations of Tigriopus californicus.</title>
        <authorList>
            <person name="Barreto F.S."/>
            <person name="Watson E.T."/>
            <person name="Lima T.G."/>
            <person name="Willett C.S."/>
            <person name="Edmands S."/>
            <person name="Li W."/>
            <person name="Burton R.S."/>
        </authorList>
    </citation>
    <scope>NUCLEOTIDE SEQUENCE [LARGE SCALE GENOMIC DNA]</scope>
    <source>
        <strain evidence="6 7">San Diego</strain>
    </source>
</reference>
<dbReference type="EMBL" id="VCGU01000005">
    <property type="protein sequence ID" value="TRY74695.1"/>
    <property type="molecule type" value="Genomic_DNA"/>
</dbReference>
<organism evidence="6 7">
    <name type="scientific">Tigriopus californicus</name>
    <name type="common">Marine copepod</name>
    <dbReference type="NCBI Taxonomy" id="6832"/>
    <lineage>
        <taxon>Eukaryota</taxon>
        <taxon>Metazoa</taxon>
        <taxon>Ecdysozoa</taxon>
        <taxon>Arthropoda</taxon>
        <taxon>Crustacea</taxon>
        <taxon>Multicrustacea</taxon>
        <taxon>Hexanauplia</taxon>
        <taxon>Copepoda</taxon>
        <taxon>Harpacticoida</taxon>
        <taxon>Harpacticidae</taxon>
        <taxon>Tigriopus</taxon>
    </lineage>
</organism>
<evidence type="ECO:0000313" key="7">
    <source>
        <dbReference type="Proteomes" id="UP000318571"/>
    </source>
</evidence>
<dbReference type="Pfam" id="PF00010">
    <property type="entry name" value="HLH"/>
    <property type="match status" value="1"/>
</dbReference>
<gene>
    <name evidence="6" type="ORF">TCAL_06402</name>
</gene>
<feature type="domain" description="BHLH" evidence="5">
    <location>
        <begin position="149"/>
        <end position="201"/>
    </location>
</feature>
<dbReference type="InterPro" id="IPR036638">
    <property type="entry name" value="HLH_DNA-bd_sf"/>
</dbReference>
<feature type="region of interest" description="Disordered" evidence="4">
    <location>
        <begin position="103"/>
        <end position="158"/>
    </location>
</feature>
<dbReference type="GO" id="GO:0000981">
    <property type="term" value="F:DNA-binding transcription factor activity, RNA polymerase II-specific"/>
    <property type="evidence" value="ECO:0007669"/>
    <property type="project" value="InterPro"/>
</dbReference>
<name>A0A553PAI3_TIGCA</name>
<keyword evidence="3" id="KW-0804">Transcription</keyword>
<dbReference type="PROSITE" id="PS50888">
    <property type="entry name" value="BHLH"/>
    <property type="match status" value="1"/>
</dbReference>
<keyword evidence="7" id="KW-1185">Reference proteome</keyword>
<feature type="compositionally biased region" description="Polar residues" evidence="4">
    <location>
        <begin position="32"/>
        <end position="41"/>
    </location>
</feature>
<evidence type="ECO:0000256" key="3">
    <source>
        <dbReference type="ARBA" id="ARBA00023163"/>
    </source>
</evidence>
<dbReference type="STRING" id="6832.A0A553PAI3"/>